<evidence type="ECO:0000313" key="4">
    <source>
        <dbReference type="EMBL" id="TCP55057.1"/>
    </source>
</evidence>
<dbReference type="SMART" id="SM00271">
    <property type="entry name" value="DnaJ"/>
    <property type="match status" value="1"/>
</dbReference>
<dbReference type="PRINTS" id="PR00625">
    <property type="entry name" value="JDOMAIN"/>
</dbReference>
<gene>
    <name evidence="4" type="ORF">EV191_102269</name>
</gene>
<dbReference type="PROSITE" id="PS50076">
    <property type="entry name" value="DNAJ_2"/>
    <property type="match status" value="1"/>
</dbReference>
<accession>A0A4R2QZE2</accession>
<dbReference type="CDD" id="cd06257">
    <property type="entry name" value="DnaJ"/>
    <property type="match status" value="1"/>
</dbReference>
<dbReference type="InterPro" id="IPR036869">
    <property type="entry name" value="J_dom_sf"/>
</dbReference>
<keyword evidence="2" id="KW-1133">Transmembrane helix</keyword>
<dbReference type="PANTHER" id="PTHR43096:SF58">
    <property type="entry name" value="CHAPERONE DNAJ-DOMAIN SUPERFAMILY PROTEIN"/>
    <property type="match status" value="1"/>
</dbReference>
<organism evidence="4 5">
    <name type="scientific">Tamaricihabitans halophyticus</name>
    <dbReference type="NCBI Taxonomy" id="1262583"/>
    <lineage>
        <taxon>Bacteria</taxon>
        <taxon>Bacillati</taxon>
        <taxon>Actinomycetota</taxon>
        <taxon>Actinomycetes</taxon>
        <taxon>Pseudonocardiales</taxon>
        <taxon>Pseudonocardiaceae</taxon>
        <taxon>Tamaricihabitans</taxon>
    </lineage>
</organism>
<feature type="compositionally biased region" description="Polar residues" evidence="1">
    <location>
        <begin position="68"/>
        <end position="81"/>
    </location>
</feature>
<dbReference type="SUPFAM" id="SSF46565">
    <property type="entry name" value="Chaperone J-domain"/>
    <property type="match status" value="1"/>
</dbReference>
<dbReference type="PANTHER" id="PTHR43096">
    <property type="entry name" value="DNAJ HOMOLOG 1, MITOCHONDRIAL-RELATED"/>
    <property type="match status" value="1"/>
</dbReference>
<dbReference type="GO" id="GO:0005737">
    <property type="term" value="C:cytoplasm"/>
    <property type="evidence" value="ECO:0007669"/>
    <property type="project" value="TreeGrafter"/>
</dbReference>
<evidence type="ECO:0000259" key="3">
    <source>
        <dbReference type="PROSITE" id="PS50076"/>
    </source>
</evidence>
<name>A0A4R2QZE2_9PSEU</name>
<feature type="domain" description="J" evidence="3">
    <location>
        <begin position="8"/>
        <end position="69"/>
    </location>
</feature>
<feature type="transmembrane region" description="Helical" evidence="2">
    <location>
        <begin position="185"/>
        <end position="204"/>
    </location>
</feature>
<dbReference type="GO" id="GO:0042026">
    <property type="term" value="P:protein refolding"/>
    <property type="evidence" value="ECO:0007669"/>
    <property type="project" value="TreeGrafter"/>
</dbReference>
<sequence>MGGADDVDYYELLDVDRNASPAEIKSAFRNLARTMHPDAGGTPGAFRLLQIAFETLHDPVTRAEYDSSGKNGTGQPLNGQHESWAESSRFDDATLEELAFEAFGGTRRTTRPRARRTVGSDPNYVPPTPRVDPATIDWWFAPGAGERAQFSLREATGHAPAGWVGGVGVLCLLLVVLPLNLPTGVFVAVLAVLAGTVVAGALLARRYLATAREDKEFAAEFGDRVVFGRPGVERDEVDERRTADLLTRYLTRLSGVRVFHGLALPDSVFADVDHAVLCGKRLVLIDSKLWLPGHYTIDETGQLWRDSHRFLGGETQLPDALAAFRELLPGAQIRGALIIYPSRSGKVTADAPETLEAPPMTPDQFVRNIGRWLAEDPCTLDRNTFHTLLDQVVAPG</sequence>
<dbReference type="Pfam" id="PF08378">
    <property type="entry name" value="NERD"/>
    <property type="match status" value="1"/>
</dbReference>
<comment type="caution">
    <text evidence="4">The sequence shown here is derived from an EMBL/GenBank/DDBJ whole genome shotgun (WGS) entry which is preliminary data.</text>
</comment>
<evidence type="ECO:0000313" key="5">
    <source>
        <dbReference type="Proteomes" id="UP000294911"/>
    </source>
</evidence>
<reference evidence="4 5" key="1">
    <citation type="submission" date="2019-03" db="EMBL/GenBank/DDBJ databases">
        <title>Genomic Encyclopedia of Type Strains, Phase IV (KMG-IV): sequencing the most valuable type-strain genomes for metagenomic binning, comparative biology and taxonomic classification.</title>
        <authorList>
            <person name="Goeker M."/>
        </authorList>
    </citation>
    <scope>NUCLEOTIDE SEQUENCE [LARGE SCALE GENOMIC DNA]</scope>
    <source>
        <strain evidence="4 5">DSM 45765</strain>
    </source>
</reference>
<dbReference type="Proteomes" id="UP000294911">
    <property type="component" value="Unassembled WGS sequence"/>
</dbReference>
<dbReference type="PROSITE" id="PS00636">
    <property type="entry name" value="DNAJ_1"/>
    <property type="match status" value="1"/>
</dbReference>
<feature type="transmembrane region" description="Helical" evidence="2">
    <location>
        <begin position="161"/>
        <end position="179"/>
    </location>
</feature>
<evidence type="ECO:0000256" key="1">
    <source>
        <dbReference type="SAM" id="MobiDB-lite"/>
    </source>
</evidence>
<dbReference type="RefSeq" id="WP_132876435.1">
    <property type="nucleotide sequence ID" value="NZ_SLXQ01000002.1"/>
</dbReference>
<dbReference type="AlphaFoldDB" id="A0A4R2QZE2"/>
<keyword evidence="2" id="KW-0812">Transmembrane</keyword>
<dbReference type="OrthoDB" id="5242140at2"/>
<dbReference type="InterPro" id="IPR001623">
    <property type="entry name" value="DnaJ_domain"/>
</dbReference>
<protein>
    <submittedName>
        <fullName evidence="4">DnaJ-like protein</fullName>
    </submittedName>
</protein>
<dbReference type="GO" id="GO:0051082">
    <property type="term" value="F:unfolded protein binding"/>
    <property type="evidence" value="ECO:0007669"/>
    <property type="project" value="TreeGrafter"/>
</dbReference>
<keyword evidence="2" id="KW-0472">Membrane</keyword>
<feature type="region of interest" description="Disordered" evidence="1">
    <location>
        <begin position="63"/>
        <end position="86"/>
    </location>
</feature>
<proteinExistence type="predicted"/>
<evidence type="ECO:0000256" key="2">
    <source>
        <dbReference type="SAM" id="Phobius"/>
    </source>
</evidence>
<dbReference type="EMBL" id="SLXQ01000002">
    <property type="protein sequence ID" value="TCP55057.1"/>
    <property type="molecule type" value="Genomic_DNA"/>
</dbReference>
<keyword evidence="5" id="KW-1185">Reference proteome</keyword>
<dbReference type="InterPro" id="IPR018253">
    <property type="entry name" value="DnaJ_domain_CS"/>
</dbReference>
<dbReference type="Pfam" id="PF00226">
    <property type="entry name" value="DnaJ"/>
    <property type="match status" value="1"/>
</dbReference>
<dbReference type="Gene3D" id="1.10.287.110">
    <property type="entry name" value="DnaJ domain"/>
    <property type="match status" value="1"/>
</dbReference>
<dbReference type="InterPro" id="IPR011528">
    <property type="entry name" value="NERD"/>
</dbReference>